<keyword evidence="2" id="KW-0808">Transferase</keyword>
<accession>A0A1T4K460</accession>
<dbReference type="PRINTS" id="PR00789">
    <property type="entry name" value="OSIALOPTASE"/>
</dbReference>
<gene>
    <name evidence="9" type="ORF">SAMN02745973_00326</name>
</gene>
<evidence type="ECO:0000313" key="9">
    <source>
        <dbReference type="EMBL" id="SJZ37105.1"/>
    </source>
</evidence>
<reference evidence="9 10" key="1">
    <citation type="submission" date="2017-02" db="EMBL/GenBank/DDBJ databases">
        <authorList>
            <person name="Peterson S.W."/>
        </authorList>
    </citation>
    <scope>NUCLEOTIDE SEQUENCE [LARGE SCALE GENOMIC DNA]</scope>
    <source>
        <strain evidence="9 10">DSM 15102</strain>
    </source>
</reference>
<feature type="domain" description="Gcp-like" evidence="8">
    <location>
        <begin position="93"/>
        <end position="306"/>
    </location>
</feature>
<comment type="catalytic activity">
    <reaction evidence="7">
        <text>L-threonylcarbamoyladenylate + adenosine(37) in tRNA = N(6)-L-threonylcarbamoyladenosine(37) in tRNA + AMP + H(+)</text>
        <dbReference type="Rhea" id="RHEA:37059"/>
        <dbReference type="Rhea" id="RHEA-COMP:10162"/>
        <dbReference type="Rhea" id="RHEA-COMP:10163"/>
        <dbReference type="ChEBI" id="CHEBI:15378"/>
        <dbReference type="ChEBI" id="CHEBI:73682"/>
        <dbReference type="ChEBI" id="CHEBI:74411"/>
        <dbReference type="ChEBI" id="CHEBI:74418"/>
        <dbReference type="ChEBI" id="CHEBI:456215"/>
        <dbReference type="EC" id="2.3.1.234"/>
    </reaction>
</comment>
<keyword evidence="4" id="KW-0479">Metal-binding</keyword>
<keyword evidence="6" id="KW-0012">Acyltransferase</keyword>
<dbReference type="EC" id="2.3.1.234" evidence="1"/>
<dbReference type="EMBL" id="FUWV01000001">
    <property type="protein sequence ID" value="SJZ37105.1"/>
    <property type="molecule type" value="Genomic_DNA"/>
</dbReference>
<evidence type="ECO:0000256" key="4">
    <source>
        <dbReference type="ARBA" id="ARBA00022723"/>
    </source>
</evidence>
<dbReference type="InterPro" id="IPR017861">
    <property type="entry name" value="KAE1/TsaD"/>
</dbReference>
<evidence type="ECO:0000256" key="7">
    <source>
        <dbReference type="ARBA" id="ARBA00048117"/>
    </source>
</evidence>
<evidence type="ECO:0000259" key="8">
    <source>
        <dbReference type="Pfam" id="PF00814"/>
    </source>
</evidence>
<dbReference type="GO" id="GO:0061711">
    <property type="term" value="F:tRNA N(6)-L-threonylcarbamoyladenine synthase activity"/>
    <property type="evidence" value="ECO:0007669"/>
    <property type="project" value="UniProtKB-EC"/>
</dbReference>
<name>A0A1T4K460_9FIRM</name>
<dbReference type="GO" id="GO:0046872">
    <property type="term" value="F:metal ion binding"/>
    <property type="evidence" value="ECO:0007669"/>
    <property type="project" value="UniProtKB-KW"/>
</dbReference>
<protein>
    <recommendedName>
        <fullName evidence="1">N(6)-L-threonylcarbamoyladenine synthase</fullName>
        <ecNumber evidence="1">2.3.1.234</ecNumber>
    </recommendedName>
</protein>
<dbReference type="Pfam" id="PF00814">
    <property type="entry name" value="TsaD"/>
    <property type="match status" value="1"/>
</dbReference>
<keyword evidence="3" id="KW-0819">tRNA processing</keyword>
<dbReference type="GO" id="GO:0008033">
    <property type="term" value="P:tRNA processing"/>
    <property type="evidence" value="ECO:0007669"/>
    <property type="project" value="UniProtKB-KW"/>
</dbReference>
<dbReference type="Proteomes" id="UP000196365">
    <property type="component" value="Unassembled WGS sequence"/>
</dbReference>
<proteinExistence type="predicted"/>
<sequence>MKKGYLGIDTSNYTTSIALIDEQERIVLEKRKVLEIKKGTRGLRQSEAVFQHIKNISKILEDIDEQRIKYKISAVCSSSKPRPIENSYMPVFQVSKTLGQAIAKFLNIPFYEVSHQEGHIMAGIWSSKFPNLDKFISVHLSGGTTEFILVEKRKNGFSEKIMGGSQDLNVGQFIDRVGLSMGFEFPCGPSLEQLSKKGIQGKITIPSSVKDNLISFSGPETMAQRLISHKENLSDIAIAVLHCIAKSIEKALLNIVHKINLYDILLVGGVASNEYIKQYLLRKLSPKGIHLFFCSPKYSSDNAVGVALLGRQKNIFT</sequence>
<dbReference type="AlphaFoldDB" id="A0A1T4K460"/>
<dbReference type="Gene3D" id="3.30.420.40">
    <property type="match status" value="2"/>
</dbReference>
<evidence type="ECO:0000256" key="1">
    <source>
        <dbReference type="ARBA" id="ARBA00012156"/>
    </source>
</evidence>
<evidence type="ECO:0000256" key="3">
    <source>
        <dbReference type="ARBA" id="ARBA00022694"/>
    </source>
</evidence>
<evidence type="ECO:0000256" key="6">
    <source>
        <dbReference type="ARBA" id="ARBA00023315"/>
    </source>
</evidence>
<dbReference type="PANTHER" id="PTHR11735:SF6">
    <property type="entry name" value="TRNA N6-ADENOSINE THREONYLCARBAMOYLTRANSFERASE, MITOCHONDRIAL"/>
    <property type="match status" value="1"/>
</dbReference>
<keyword evidence="10" id="KW-1185">Reference proteome</keyword>
<dbReference type="OrthoDB" id="1675500at2"/>
<evidence type="ECO:0000256" key="2">
    <source>
        <dbReference type="ARBA" id="ARBA00022679"/>
    </source>
</evidence>
<dbReference type="InterPro" id="IPR000905">
    <property type="entry name" value="Gcp-like_dom"/>
</dbReference>
<dbReference type="PANTHER" id="PTHR11735">
    <property type="entry name" value="TRNA N6-ADENOSINE THREONYLCARBAMOYLTRANSFERASE"/>
    <property type="match status" value="1"/>
</dbReference>
<keyword evidence="5" id="KW-0408">Iron</keyword>
<evidence type="ECO:0000256" key="5">
    <source>
        <dbReference type="ARBA" id="ARBA00023004"/>
    </source>
</evidence>
<dbReference type="InterPro" id="IPR043129">
    <property type="entry name" value="ATPase_NBD"/>
</dbReference>
<organism evidence="9 10">
    <name type="scientific">Garciella nitratireducens DSM 15102</name>
    <dbReference type="NCBI Taxonomy" id="1121911"/>
    <lineage>
        <taxon>Bacteria</taxon>
        <taxon>Bacillati</taxon>
        <taxon>Bacillota</taxon>
        <taxon>Clostridia</taxon>
        <taxon>Eubacteriales</taxon>
        <taxon>Eubacteriaceae</taxon>
        <taxon>Garciella</taxon>
    </lineage>
</organism>
<evidence type="ECO:0000313" key="10">
    <source>
        <dbReference type="Proteomes" id="UP000196365"/>
    </source>
</evidence>
<dbReference type="SUPFAM" id="SSF53067">
    <property type="entry name" value="Actin-like ATPase domain"/>
    <property type="match status" value="1"/>
</dbReference>
<dbReference type="RefSeq" id="WP_087677765.1">
    <property type="nucleotide sequence ID" value="NZ_FUWV01000001.1"/>
</dbReference>